<dbReference type="GO" id="GO:0005886">
    <property type="term" value="C:plasma membrane"/>
    <property type="evidence" value="ECO:0007669"/>
    <property type="project" value="TreeGrafter"/>
</dbReference>
<protein>
    <submittedName>
        <fullName evidence="12">EI24 domain-containing protein</fullName>
    </submittedName>
</protein>
<evidence type="ECO:0000256" key="6">
    <source>
        <dbReference type="ARBA" id="ARBA00022692"/>
    </source>
</evidence>
<proteinExistence type="predicted"/>
<dbReference type="GO" id="GO:0019344">
    <property type="term" value="P:cysteine biosynthetic process"/>
    <property type="evidence" value="ECO:0007669"/>
    <property type="project" value="TreeGrafter"/>
</dbReference>
<evidence type="ECO:0000256" key="11">
    <source>
        <dbReference type="SAM" id="Phobius"/>
    </source>
</evidence>
<feature type="compositionally biased region" description="Low complexity" evidence="10">
    <location>
        <begin position="253"/>
        <end position="267"/>
    </location>
</feature>
<feature type="transmembrane region" description="Helical" evidence="11">
    <location>
        <begin position="167"/>
        <end position="186"/>
    </location>
</feature>
<evidence type="ECO:0000256" key="10">
    <source>
        <dbReference type="SAM" id="MobiDB-lite"/>
    </source>
</evidence>
<comment type="subcellular location">
    <subcellularLocation>
        <location evidence="1">Membrane</location>
        <topology evidence="1">Multi-pass membrane protein</topology>
    </subcellularLocation>
</comment>
<dbReference type="EMBL" id="CP072931">
    <property type="protein sequence ID" value="QTZ91327.1"/>
    <property type="molecule type" value="Genomic_DNA"/>
</dbReference>
<keyword evidence="2" id="KW-0813">Transport</keyword>
<feature type="transmembrane region" description="Helical" evidence="11">
    <location>
        <begin position="206"/>
        <end position="228"/>
    </location>
</feature>
<reference evidence="12" key="1">
    <citation type="journal article" date="2012" name="J. Bacteriol.">
        <title>Genome Sequence of Streptomyces auratus Strain AGR0001, a Phoslactomycin-Producing Actinomycete.</title>
        <authorList>
            <person name="Han X."/>
            <person name="Li M."/>
            <person name="Ding Z."/>
            <person name="Zhao J."/>
            <person name="Ji K."/>
            <person name="Wen M."/>
            <person name="Lu T."/>
        </authorList>
    </citation>
    <scope>NUCLEOTIDE SEQUENCE</scope>
    <source>
        <strain evidence="12">AGR0001</strain>
    </source>
</reference>
<accession>A0A8B1NIY5</accession>
<keyword evidence="3" id="KW-1003">Cell membrane</keyword>
<evidence type="ECO:0000256" key="1">
    <source>
        <dbReference type="ARBA" id="ARBA00004141"/>
    </source>
</evidence>
<organism evidence="12 13">
    <name type="scientific">Streptomyces auratus AGR0001</name>
    <dbReference type="NCBI Taxonomy" id="1160718"/>
    <lineage>
        <taxon>Bacteria</taxon>
        <taxon>Bacillati</taxon>
        <taxon>Actinomycetota</taxon>
        <taxon>Actinomycetes</taxon>
        <taxon>Kitasatosporales</taxon>
        <taxon>Streptomycetaceae</taxon>
        <taxon>Streptomyces</taxon>
    </lineage>
</organism>
<keyword evidence="9 11" id="KW-0472">Membrane</keyword>
<evidence type="ECO:0000256" key="8">
    <source>
        <dbReference type="ARBA" id="ARBA00023032"/>
    </source>
</evidence>
<keyword evidence="7 11" id="KW-1133">Transmembrane helix</keyword>
<keyword evidence="8" id="KW-0764">Sulfate transport</keyword>
<keyword evidence="5" id="KW-0028">Amino-acid biosynthesis</keyword>
<evidence type="ECO:0000256" key="7">
    <source>
        <dbReference type="ARBA" id="ARBA00022989"/>
    </source>
</evidence>
<gene>
    <name evidence="12" type="ORF">SU9_007465</name>
</gene>
<name>A0A8B1NIY5_9ACTN</name>
<evidence type="ECO:0000313" key="12">
    <source>
        <dbReference type="EMBL" id="QTZ91327.1"/>
    </source>
</evidence>
<dbReference type="InterPro" id="IPR059112">
    <property type="entry name" value="CysZ/EI24"/>
</dbReference>
<keyword evidence="13" id="KW-1185">Reference proteome</keyword>
<reference evidence="12" key="2">
    <citation type="submission" date="2021-04" db="EMBL/GenBank/DDBJ databases">
        <authorList>
            <person name="Wen M.-L."/>
            <person name="Han X.-L."/>
            <person name="Xiong J."/>
        </authorList>
    </citation>
    <scope>NUCLEOTIDE SEQUENCE</scope>
    <source>
        <strain evidence="12">AGR0001</strain>
    </source>
</reference>
<evidence type="ECO:0000256" key="2">
    <source>
        <dbReference type="ARBA" id="ARBA00022448"/>
    </source>
</evidence>
<evidence type="ECO:0000256" key="9">
    <source>
        <dbReference type="ARBA" id="ARBA00023136"/>
    </source>
</evidence>
<evidence type="ECO:0000256" key="4">
    <source>
        <dbReference type="ARBA" id="ARBA00022519"/>
    </source>
</evidence>
<feature type="transmembrane region" description="Helical" evidence="11">
    <location>
        <begin position="140"/>
        <end position="161"/>
    </location>
</feature>
<dbReference type="PANTHER" id="PTHR37468:SF1">
    <property type="entry name" value="SULFATE TRANSPORTER CYSZ"/>
    <property type="match status" value="1"/>
</dbReference>
<evidence type="ECO:0000313" key="13">
    <source>
        <dbReference type="Proteomes" id="UP000009036"/>
    </source>
</evidence>
<evidence type="ECO:0000256" key="5">
    <source>
        <dbReference type="ARBA" id="ARBA00022605"/>
    </source>
</evidence>
<dbReference type="OrthoDB" id="3375053at2"/>
<keyword evidence="6 11" id="KW-0812">Transmembrane</keyword>
<feature type="transmembrane region" description="Helical" evidence="11">
    <location>
        <begin position="24"/>
        <end position="51"/>
    </location>
</feature>
<dbReference type="InterPro" id="IPR050480">
    <property type="entry name" value="CysZ-like"/>
</dbReference>
<dbReference type="Proteomes" id="UP000009036">
    <property type="component" value="Chromosome"/>
</dbReference>
<keyword evidence="4" id="KW-0997">Cell inner membrane</keyword>
<sequence length="340" mass="35321">MRDLVAGMRYLGKGQRWVAQHGRWWGFGLIPALIALVLYVGVLTALALWSGDIAAWATPFADGWGEPWQGLLRGVFVALLFAGGLTLSVLTFTAVTLLIGDPFYESLSRAVEESEGHCPPDPDRPLWQEIGIALRDSVHVLLRAAGFGILLFVLGFVPFLGQTVIPAVGFCVSGFFLAVELTSVAMQRREVPVRERLRLLRGRKGLAVGFGTPVVLLFLIPFVAVVLMPGAVAGATLLVRDLVPDGSEPPAPDEGAGAAGPDPAAPSYGQTVAGAPYGQHGTGAPSGQHGAAAPGQPGAQGGFGPAPAPFPPSQGRSQAPRYPHPPSGPGSSGGRPPAGW</sequence>
<dbReference type="RefSeq" id="WP_078568765.1">
    <property type="nucleotide sequence ID" value="NZ_CP072931.1"/>
</dbReference>
<dbReference type="GO" id="GO:0000103">
    <property type="term" value="P:sulfate assimilation"/>
    <property type="evidence" value="ECO:0007669"/>
    <property type="project" value="TreeGrafter"/>
</dbReference>
<dbReference type="AlphaFoldDB" id="A0A8B1NIY5"/>
<feature type="compositionally biased region" description="Low complexity" evidence="10">
    <location>
        <begin position="283"/>
        <end position="297"/>
    </location>
</feature>
<feature type="transmembrane region" description="Helical" evidence="11">
    <location>
        <begin position="71"/>
        <end position="99"/>
    </location>
</feature>
<dbReference type="Pfam" id="PF07264">
    <property type="entry name" value="EI24"/>
    <property type="match status" value="1"/>
</dbReference>
<dbReference type="KEGG" id="sauh:SU9_007465"/>
<dbReference type="PANTHER" id="PTHR37468">
    <property type="entry name" value="SULFATE TRANSPORTER CYSZ"/>
    <property type="match status" value="1"/>
</dbReference>
<dbReference type="GO" id="GO:0009675">
    <property type="term" value="F:high-affinity sulfate:proton symporter activity"/>
    <property type="evidence" value="ECO:0007669"/>
    <property type="project" value="TreeGrafter"/>
</dbReference>
<evidence type="ECO:0000256" key="3">
    <source>
        <dbReference type="ARBA" id="ARBA00022475"/>
    </source>
</evidence>
<feature type="region of interest" description="Disordered" evidence="10">
    <location>
        <begin position="246"/>
        <end position="340"/>
    </location>
</feature>